<sequence length="136" mass="14447">MLMILTSCVYVQGKKKIRDAACLLPSLARSLLLPLFCSLPAFANIGFKPAQNSAQRKAAAVAAAEAVASPAAETPQPQDVPPCLLDHLLRDNRPALHPRSARAQRRCHLPQSYGQRDGPAGGERHPQVGSCTSAGD</sequence>
<comment type="caution">
    <text evidence="2">The sequence shown here is derived from an EMBL/GenBank/DDBJ whole genome shotgun (WGS) entry which is preliminary data.</text>
</comment>
<gene>
    <name evidence="2" type="ORF">HJG63_014600</name>
</gene>
<evidence type="ECO:0000313" key="3">
    <source>
        <dbReference type="Proteomes" id="UP000593571"/>
    </source>
</evidence>
<organism evidence="2 3">
    <name type="scientific">Rousettus aegyptiacus</name>
    <name type="common">Egyptian fruit bat</name>
    <name type="synonym">Pteropus aegyptiacus</name>
    <dbReference type="NCBI Taxonomy" id="9407"/>
    <lineage>
        <taxon>Eukaryota</taxon>
        <taxon>Metazoa</taxon>
        <taxon>Chordata</taxon>
        <taxon>Craniata</taxon>
        <taxon>Vertebrata</taxon>
        <taxon>Euteleostomi</taxon>
        <taxon>Mammalia</taxon>
        <taxon>Eutheria</taxon>
        <taxon>Laurasiatheria</taxon>
        <taxon>Chiroptera</taxon>
        <taxon>Yinpterochiroptera</taxon>
        <taxon>Pteropodoidea</taxon>
        <taxon>Pteropodidae</taxon>
        <taxon>Rousettinae</taxon>
        <taxon>Rousettus</taxon>
    </lineage>
</organism>
<evidence type="ECO:0000313" key="2">
    <source>
        <dbReference type="EMBL" id="KAF6466776.1"/>
    </source>
</evidence>
<feature type="compositionally biased region" description="Basic residues" evidence="1">
    <location>
        <begin position="99"/>
        <end position="108"/>
    </location>
</feature>
<reference evidence="2 3" key="1">
    <citation type="journal article" date="2020" name="Nature">
        <title>Six reference-quality genomes reveal evolution of bat adaptations.</title>
        <authorList>
            <person name="Jebb D."/>
            <person name="Huang Z."/>
            <person name="Pippel M."/>
            <person name="Hughes G.M."/>
            <person name="Lavrichenko K."/>
            <person name="Devanna P."/>
            <person name="Winkler S."/>
            <person name="Jermiin L.S."/>
            <person name="Skirmuntt E.C."/>
            <person name="Katzourakis A."/>
            <person name="Burkitt-Gray L."/>
            <person name="Ray D.A."/>
            <person name="Sullivan K.A.M."/>
            <person name="Roscito J.G."/>
            <person name="Kirilenko B.M."/>
            <person name="Davalos L.M."/>
            <person name="Corthals A.P."/>
            <person name="Power M.L."/>
            <person name="Jones G."/>
            <person name="Ransome R.D."/>
            <person name="Dechmann D.K.N."/>
            <person name="Locatelli A.G."/>
            <person name="Puechmaille S.J."/>
            <person name="Fedrigo O."/>
            <person name="Jarvis E.D."/>
            <person name="Hiller M."/>
            <person name="Vernes S.C."/>
            <person name="Myers E.W."/>
            <person name="Teeling E.C."/>
        </authorList>
    </citation>
    <scope>NUCLEOTIDE SEQUENCE [LARGE SCALE GENOMIC DNA]</scope>
    <source>
        <strain evidence="2">MRouAeg1</strain>
        <tissue evidence="2">Muscle</tissue>
    </source>
</reference>
<feature type="region of interest" description="Disordered" evidence="1">
    <location>
        <begin position="94"/>
        <end position="136"/>
    </location>
</feature>
<dbReference type="EMBL" id="JACASE010000005">
    <property type="protein sequence ID" value="KAF6466776.1"/>
    <property type="molecule type" value="Genomic_DNA"/>
</dbReference>
<proteinExistence type="predicted"/>
<evidence type="ECO:0000256" key="1">
    <source>
        <dbReference type="SAM" id="MobiDB-lite"/>
    </source>
</evidence>
<name>A0A7J8H3C9_ROUAE</name>
<protein>
    <submittedName>
        <fullName evidence="2">Opioid binding protein/cell adhesion molecule like</fullName>
    </submittedName>
</protein>
<accession>A0A7J8H3C9</accession>
<dbReference type="Proteomes" id="UP000593571">
    <property type="component" value="Unassembled WGS sequence"/>
</dbReference>
<keyword evidence="3" id="KW-1185">Reference proteome</keyword>
<dbReference type="AlphaFoldDB" id="A0A7J8H3C9"/>